<dbReference type="AlphaFoldDB" id="A0A395R5P0"/>
<dbReference type="EMBL" id="LMAZ01000002">
    <property type="protein sequence ID" value="RGP55112.1"/>
    <property type="molecule type" value="Genomic_DNA"/>
</dbReference>
<keyword evidence="3" id="KW-1185">Reference proteome</keyword>
<dbReference type="GO" id="GO:0004497">
    <property type="term" value="F:monooxygenase activity"/>
    <property type="evidence" value="ECO:0007669"/>
    <property type="project" value="UniProtKB-KW"/>
</dbReference>
<feature type="domain" description="ABM" evidence="1">
    <location>
        <begin position="4"/>
        <end position="93"/>
    </location>
</feature>
<dbReference type="InterPro" id="IPR007138">
    <property type="entry name" value="ABM_dom"/>
</dbReference>
<evidence type="ECO:0000313" key="3">
    <source>
        <dbReference type="Proteomes" id="UP000265411"/>
    </source>
</evidence>
<dbReference type="PROSITE" id="PS51725">
    <property type="entry name" value="ABM"/>
    <property type="match status" value="1"/>
</dbReference>
<organism evidence="2 3">
    <name type="scientific">Pseudomonas abyssi</name>
    <dbReference type="NCBI Taxonomy" id="170540"/>
    <lineage>
        <taxon>Bacteria</taxon>
        <taxon>Pseudomonadati</taxon>
        <taxon>Pseudomonadota</taxon>
        <taxon>Gammaproteobacteria</taxon>
        <taxon>Pseudomonadales</taxon>
        <taxon>Pseudomonadaceae</taxon>
        <taxon>Pseudomonas</taxon>
    </lineage>
</organism>
<dbReference type="InterPro" id="IPR011008">
    <property type="entry name" value="Dimeric_a/b-barrel"/>
</dbReference>
<dbReference type="RefSeq" id="WP_118130113.1">
    <property type="nucleotide sequence ID" value="NZ_LMAZ01000002.1"/>
</dbReference>
<keyword evidence="2" id="KW-0503">Monooxygenase</keyword>
<keyword evidence="2" id="KW-0560">Oxidoreductase</keyword>
<protein>
    <submittedName>
        <fullName evidence="2">Antibiotic biosynthesis monooxygenase</fullName>
    </submittedName>
</protein>
<dbReference type="Pfam" id="PF03992">
    <property type="entry name" value="ABM"/>
    <property type="match status" value="1"/>
</dbReference>
<evidence type="ECO:0000259" key="1">
    <source>
        <dbReference type="PROSITE" id="PS51725"/>
    </source>
</evidence>
<dbReference type="OrthoDB" id="9812192at2"/>
<evidence type="ECO:0000313" key="2">
    <source>
        <dbReference type="EMBL" id="RGP55112.1"/>
    </source>
</evidence>
<accession>A0A395R5P0</accession>
<dbReference type="SUPFAM" id="SSF54909">
    <property type="entry name" value="Dimeric alpha+beta barrel"/>
    <property type="match status" value="1"/>
</dbReference>
<dbReference type="Proteomes" id="UP000265411">
    <property type="component" value="Unassembled WGS sequence"/>
</dbReference>
<proteinExistence type="predicted"/>
<dbReference type="Gene3D" id="3.30.70.100">
    <property type="match status" value="1"/>
</dbReference>
<name>A0A395R5P0_9PSED</name>
<reference evidence="2 3" key="1">
    <citation type="journal article" date="2018" name="Syst. Appl. Microbiol.">
        <title>Pseudomonas gallaeciensis sp. nov., isolated from crude-oil-contaminated intertidal sand samples after the Prestige oil spill.</title>
        <authorList>
            <person name="Mulet M."/>
            <person name="Sanchez D."/>
            <person name="Rodriguez A.C."/>
            <person name="Nogales B."/>
            <person name="Bosch R."/>
            <person name="Busquets A."/>
            <person name="Gomila M."/>
            <person name="Lalucat J."/>
            <person name="Garcia-Valdes E."/>
        </authorList>
    </citation>
    <scope>NUCLEOTIDE SEQUENCE [LARGE SCALE GENOMIC DNA]</scope>
    <source>
        <strain evidence="2 3">V113</strain>
    </source>
</reference>
<comment type="caution">
    <text evidence="2">The sequence shown here is derived from an EMBL/GenBank/DDBJ whole genome shotgun (WGS) entry which is preliminary data.</text>
</comment>
<sequence length="93" mass="10421">MSKFILEGYIVVPNSDLAQVLAALPAHIELTRNEAGCLCFEVTQSLEDANVFYVYEEFIDRGGFEAHQQRVKSSDWGKAAANAQRHYQVTEAI</sequence>
<gene>
    <name evidence="2" type="ORF">ASB58_08505</name>
</gene>